<dbReference type="KEGG" id="lpav:PLANPX_3992"/>
<dbReference type="EMBL" id="AP021861">
    <property type="protein sequence ID" value="BBO34380.1"/>
    <property type="molecule type" value="Genomic_DNA"/>
</dbReference>
<sequence length="39" mass="4372">MERLSGSESGVRVLLHRRGCVAPRRKLIQFKQGMAATEC</sequence>
<evidence type="ECO:0000313" key="1">
    <source>
        <dbReference type="EMBL" id="BBO34380.1"/>
    </source>
</evidence>
<proteinExistence type="predicted"/>
<reference evidence="2" key="1">
    <citation type="submission" date="2019-10" db="EMBL/GenBank/DDBJ databases">
        <title>Lacipirellula parvula gen. nov., sp. nov., representing a lineage of planctomycetes widespread in freshwater anoxic habitats, and description of the family Lacipirellulaceae.</title>
        <authorList>
            <person name="Dedysh S.N."/>
            <person name="Kulichevskaya I.S."/>
            <person name="Beletsky A.V."/>
            <person name="Rakitin A.L."/>
            <person name="Mardanov A.V."/>
            <person name="Ivanova A.A."/>
            <person name="Saltykova V.X."/>
            <person name="Rijpstra W.I.C."/>
            <person name="Sinninghe Damste J.S."/>
            <person name="Ravin N.V."/>
        </authorList>
    </citation>
    <scope>NUCLEOTIDE SEQUENCE [LARGE SCALE GENOMIC DNA]</scope>
    <source>
        <strain evidence="2">PX69</strain>
    </source>
</reference>
<gene>
    <name evidence="1" type="ORF">PLANPX_3992</name>
</gene>
<keyword evidence="2" id="KW-1185">Reference proteome</keyword>
<organism evidence="1 2">
    <name type="scientific">Lacipirellula parvula</name>
    <dbReference type="NCBI Taxonomy" id="2650471"/>
    <lineage>
        <taxon>Bacteria</taxon>
        <taxon>Pseudomonadati</taxon>
        <taxon>Planctomycetota</taxon>
        <taxon>Planctomycetia</taxon>
        <taxon>Pirellulales</taxon>
        <taxon>Lacipirellulaceae</taxon>
        <taxon>Lacipirellula</taxon>
    </lineage>
</organism>
<accession>A0A5K7XC40</accession>
<dbReference type="AlphaFoldDB" id="A0A5K7XC40"/>
<evidence type="ECO:0000313" key="2">
    <source>
        <dbReference type="Proteomes" id="UP000326837"/>
    </source>
</evidence>
<name>A0A5K7XC40_9BACT</name>
<dbReference type="Proteomes" id="UP000326837">
    <property type="component" value="Chromosome"/>
</dbReference>
<protein>
    <submittedName>
        <fullName evidence="1">Uncharacterized protein</fullName>
    </submittedName>
</protein>